<dbReference type="Proteomes" id="UP000446866">
    <property type="component" value="Unassembled WGS sequence"/>
</dbReference>
<dbReference type="EMBL" id="QXWK01000016">
    <property type="protein sequence ID" value="NBH61826.1"/>
    <property type="molecule type" value="Genomic_DNA"/>
</dbReference>
<name>A0A845QJR6_9FIRM</name>
<evidence type="ECO:0000313" key="2">
    <source>
        <dbReference type="Proteomes" id="UP000446866"/>
    </source>
</evidence>
<sequence>MDEIILERVYQENLEERIIIYLAEINHLTYEKAMDIYYNSKLADKIQRGQEGIQYLDYKVLSEILIDTEKELFK</sequence>
<reference evidence="1 2" key="1">
    <citation type="submission" date="2018-08" db="EMBL/GenBank/DDBJ databases">
        <title>Murine metabolic-syndrome-specific gut microbial biobank.</title>
        <authorList>
            <person name="Liu C."/>
        </authorList>
    </citation>
    <scope>NUCLEOTIDE SEQUENCE [LARGE SCALE GENOMIC DNA]</scope>
    <source>
        <strain evidence="1 2">28</strain>
    </source>
</reference>
<dbReference type="RefSeq" id="WP_160202113.1">
    <property type="nucleotide sequence ID" value="NZ_QXWK01000016.1"/>
</dbReference>
<proteinExistence type="predicted"/>
<comment type="caution">
    <text evidence="1">The sequence shown here is derived from an EMBL/GenBank/DDBJ whole genome shotgun (WGS) entry which is preliminary data.</text>
</comment>
<dbReference type="AlphaFoldDB" id="A0A845QJR6"/>
<protein>
    <submittedName>
        <fullName evidence="1">Uncharacterized protein</fullName>
    </submittedName>
</protein>
<accession>A0A845QJR6</accession>
<organism evidence="1 2">
    <name type="scientific">Anaerotruncus colihominis</name>
    <dbReference type="NCBI Taxonomy" id="169435"/>
    <lineage>
        <taxon>Bacteria</taxon>
        <taxon>Bacillati</taxon>
        <taxon>Bacillota</taxon>
        <taxon>Clostridia</taxon>
        <taxon>Eubacteriales</taxon>
        <taxon>Oscillospiraceae</taxon>
        <taxon>Anaerotruncus</taxon>
    </lineage>
</organism>
<gene>
    <name evidence="1" type="ORF">D0435_09190</name>
</gene>
<evidence type="ECO:0000313" key="1">
    <source>
        <dbReference type="EMBL" id="NBH61826.1"/>
    </source>
</evidence>
<keyword evidence="2" id="KW-1185">Reference proteome</keyword>